<reference evidence="1 2" key="1">
    <citation type="submission" date="2020-07" db="EMBL/GenBank/DDBJ databases">
        <title>Bradyrhizobium diversity isolated from nodules of indigenous legumes of Western Australia.</title>
        <authorList>
            <person name="Klepa M.S."/>
        </authorList>
    </citation>
    <scope>NUCLEOTIDE SEQUENCE [LARGE SCALE GENOMIC DNA]</scope>
    <source>
        <strain evidence="1 2">CNPSo 4010</strain>
    </source>
</reference>
<comment type="caution">
    <text evidence="1">The sequence shown here is derived from an EMBL/GenBank/DDBJ whole genome shotgun (WGS) entry which is preliminary data.</text>
</comment>
<evidence type="ECO:0000313" key="1">
    <source>
        <dbReference type="EMBL" id="MBH5396446.1"/>
    </source>
</evidence>
<accession>A0ABS0PHL5</accession>
<gene>
    <name evidence="1" type="ORF">HZZ13_01275</name>
</gene>
<dbReference type="EMBL" id="JACCHP010000001">
    <property type="protein sequence ID" value="MBH5396446.1"/>
    <property type="molecule type" value="Genomic_DNA"/>
</dbReference>
<name>A0ABS0PHL5_9BRAD</name>
<dbReference type="Proteomes" id="UP000807370">
    <property type="component" value="Unassembled WGS sequence"/>
</dbReference>
<proteinExistence type="predicted"/>
<keyword evidence="2" id="KW-1185">Reference proteome</keyword>
<evidence type="ECO:0000313" key="2">
    <source>
        <dbReference type="Proteomes" id="UP000807370"/>
    </source>
</evidence>
<protein>
    <submittedName>
        <fullName evidence="1">Uncharacterized protein</fullName>
    </submittedName>
</protein>
<sequence length="80" mass="8431">MANNEIAFEIDDKNTVDQNISALAAALKRIDDPLADVLSGALAKLSLEIAVDQGALLDALYEATAPVQPHQTSPKESTAQ</sequence>
<dbReference type="RefSeq" id="WP_197957866.1">
    <property type="nucleotide sequence ID" value="NZ_JACCHP010000001.1"/>
</dbReference>
<organism evidence="1 2">
    <name type="scientific">Bradyrhizobium agreste</name>
    <dbReference type="NCBI Taxonomy" id="2751811"/>
    <lineage>
        <taxon>Bacteria</taxon>
        <taxon>Pseudomonadati</taxon>
        <taxon>Pseudomonadota</taxon>
        <taxon>Alphaproteobacteria</taxon>
        <taxon>Hyphomicrobiales</taxon>
        <taxon>Nitrobacteraceae</taxon>
        <taxon>Bradyrhizobium</taxon>
    </lineage>
</organism>